<dbReference type="Pfam" id="PF13384">
    <property type="entry name" value="HTH_23"/>
    <property type="match status" value="1"/>
</dbReference>
<dbReference type="EMBL" id="RAHZ01000026">
    <property type="protein sequence ID" value="RJY11549.1"/>
    <property type="molecule type" value="Genomic_DNA"/>
</dbReference>
<evidence type="ECO:0000259" key="2">
    <source>
        <dbReference type="Pfam" id="PF13358"/>
    </source>
</evidence>
<dbReference type="InterPro" id="IPR038717">
    <property type="entry name" value="Tc1-like_DDE_dom"/>
</dbReference>
<proteinExistence type="predicted"/>
<protein>
    <submittedName>
        <fullName evidence="4">IS630 family transposase</fullName>
    </submittedName>
</protein>
<dbReference type="Proteomes" id="UP000285038">
    <property type="component" value="Unassembled WGS sequence"/>
</dbReference>
<gene>
    <name evidence="4" type="ORF">D6867_05880</name>
</gene>
<dbReference type="InterPro" id="IPR009057">
    <property type="entry name" value="Homeodomain-like_sf"/>
</dbReference>
<evidence type="ECO:0000313" key="4">
    <source>
        <dbReference type="EMBL" id="RJY11549.1"/>
    </source>
</evidence>
<dbReference type="Gene3D" id="1.10.10.10">
    <property type="entry name" value="Winged helix-like DNA-binding domain superfamily/Winged helix DNA-binding domain"/>
    <property type="match status" value="1"/>
</dbReference>
<feature type="domain" description="Winged helix-turn helix" evidence="3">
    <location>
        <begin position="101"/>
        <end position="158"/>
    </location>
</feature>
<reference evidence="4 5" key="1">
    <citation type="submission" date="2018-09" db="EMBL/GenBank/DDBJ databases">
        <authorList>
            <person name="Handem S."/>
        </authorList>
    </citation>
    <scope>NUCLEOTIDE SEQUENCE [LARGE SCALE GENOMIC DNA]</scope>
    <source>
        <strain evidence="4 5">Spain2270</strain>
    </source>
</reference>
<keyword evidence="1" id="KW-0238">DNA-binding</keyword>
<dbReference type="InterPro" id="IPR047655">
    <property type="entry name" value="Transpos_IS630-like"/>
</dbReference>
<dbReference type="Gene3D" id="3.30.420.10">
    <property type="entry name" value="Ribonuclease H-like superfamily/Ribonuclease H"/>
    <property type="match status" value="1"/>
</dbReference>
<dbReference type="InterPro" id="IPR025959">
    <property type="entry name" value="Winged_HTH_dom"/>
</dbReference>
<accession>A0ABX9PBW9</accession>
<dbReference type="SUPFAM" id="SSF53098">
    <property type="entry name" value="Ribonuclease H-like"/>
    <property type="match status" value="1"/>
</dbReference>
<dbReference type="InterPro" id="IPR011991">
    <property type="entry name" value="ArsR-like_HTH"/>
</dbReference>
<evidence type="ECO:0000313" key="5">
    <source>
        <dbReference type="Proteomes" id="UP000285038"/>
    </source>
</evidence>
<organism evidence="4 5">
    <name type="scientific">Streptococcus pseudopneumoniae</name>
    <dbReference type="NCBI Taxonomy" id="257758"/>
    <lineage>
        <taxon>Bacteria</taxon>
        <taxon>Bacillati</taxon>
        <taxon>Bacillota</taxon>
        <taxon>Bacilli</taxon>
        <taxon>Lactobacillales</taxon>
        <taxon>Streptococcaceae</taxon>
        <taxon>Streptococcus</taxon>
    </lineage>
</organism>
<evidence type="ECO:0000259" key="3">
    <source>
        <dbReference type="Pfam" id="PF13592"/>
    </source>
</evidence>
<dbReference type="NCBIfam" id="NF033545">
    <property type="entry name" value="transpos_IS630"/>
    <property type="match status" value="1"/>
</dbReference>
<comment type="caution">
    <text evidence="4">The sequence shown here is derived from an EMBL/GenBank/DDBJ whole genome shotgun (WGS) entry which is preliminary data.</text>
</comment>
<sequence>MKLTNEETQKIEQLLRDSSYAKYHKRLQIIYFRSKEKSYKEIMDLLDCNKTTVWRNLKKYKEFGLEALLQETRGGRHREYMTYEEEQAFLKRHIEAAQAGEFVTVNQLFEAYQKEIGRTSTRDGFYYLLKRHGWRTVTPRPEHPKKADAQTIETSKNKIYIRDLKYKRFKEEGTYNKVRLMYQDEAGFGRISKMSSCWAPQGIRPSIPSHYMREYRYCYGAVDVQTGDSFFLIAGGCNTEWTNEFLRQVSQAYPDDYILLVMDNAIWHKSSTLEIPSNIELAFIPPYTPEMNPIEQVWKEIRKRGFKNKAFQTLEAVIDKLQEVIQGLEKSVLKSTVSRQWTRLLFEND</sequence>
<name>A0ABX9PBW9_9STRE</name>
<dbReference type="RefSeq" id="WP_120007892.1">
    <property type="nucleotide sequence ID" value="NZ_RAHZ01000026.1"/>
</dbReference>
<dbReference type="InterPro" id="IPR036388">
    <property type="entry name" value="WH-like_DNA-bd_sf"/>
</dbReference>
<dbReference type="CDD" id="cd00090">
    <property type="entry name" value="HTH_ARSR"/>
    <property type="match status" value="1"/>
</dbReference>
<dbReference type="Pfam" id="PF13358">
    <property type="entry name" value="DDE_3"/>
    <property type="match status" value="1"/>
</dbReference>
<dbReference type="Pfam" id="PF13592">
    <property type="entry name" value="HTH_33"/>
    <property type="match status" value="1"/>
</dbReference>
<dbReference type="InterPro" id="IPR012337">
    <property type="entry name" value="RNaseH-like_sf"/>
</dbReference>
<dbReference type="InterPro" id="IPR036397">
    <property type="entry name" value="RNaseH_sf"/>
</dbReference>
<feature type="domain" description="Tc1-like transposase DDE" evidence="2">
    <location>
        <begin position="179"/>
        <end position="317"/>
    </location>
</feature>
<evidence type="ECO:0000256" key="1">
    <source>
        <dbReference type="ARBA" id="ARBA00023125"/>
    </source>
</evidence>
<keyword evidence="5" id="KW-1185">Reference proteome</keyword>
<dbReference type="SUPFAM" id="SSF46689">
    <property type="entry name" value="Homeodomain-like"/>
    <property type="match status" value="1"/>
</dbReference>